<proteinExistence type="predicted"/>
<keyword evidence="3" id="KW-1185">Reference proteome</keyword>
<dbReference type="PROSITE" id="PS51318">
    <property type="entry name" value="TAT"/>
    <property type="match status" value="1"/>
</dbReference>
<evidence type="ECO:0000313" key="3">
    <source>
        <dbReference type="Proteomes" id="UP000637788"/>
    </source>
</evidence>
<dbReference type="Proteomes" id="UP000637788">
    <property type="component" value="Unassembled WGS sequence"/>
</dbReference>
<comment type="caution">
    <text evidence="2">The sequence shown here is derived from an EMBL/GenBank/DDBJ whole genome shotgun (WGS) entry which is preliminary data.</text>
</comment>
<reference evidence="2" key="2">
    <citation type="submission" date="2020-09" db="EMBL/GenBank/DDBJ databases">
        <authorList>
            <person name="Sun Q."/>
            <person name="Ohkuma M."/>
        </authorList>
    </citation>
    <scope>NUCLEOTIDE SEQUENCE</scope>
    <source>
        <strain evidence="2">JCM 3035</strain>
    </source>
</reference>
<sequence length="409" mass="44617">MEKTKGNQGNTGNKGNTENTGISRARFMAGAAVVGGAAAVGGLAAPASASTRAAASGATAVAAESTAVEARRGLTHRGVVYTLGKGETPGTAWSERRMREDVRVIAGELHADSVEVTGDGVERLNATASEVAERGLHVWLQPTLGDVPEKEILDHLAESGRHGERLRRQGAQVTLAVGCEFWLFVPGIVPGDDVFERIDNLEKGNFDLAKVQKRLARFTAKAAAVGRSVFRGKLSYAAAQDETFENVDWGLFDIVGIDYYSYFRQRADYVRELRTFLRWGKPLAITEFGTCTFKGAPEAGGMGWDIVDYTKNPPEIKGNPVRSERTQAAYLTDLLDVFESMNLHAAMAFEFVTADAPHRPDNPRYDLDMASYAIVKPIKDCPDDPASDWHWEPKQAFHAVARHYGRARC</sequence>
<gene>
    <name evidence="2" type="ORF">GCM10010094_01050</name>
</gene>
<evidence type="ECO:0000256" key="1">
    <source>
        <dbReference type="SAM" id="MobiDB-lite"/>
    </source>
</evidence>
<dbReference type="SUPFAM" id="SSF51445">
    <property type="entry name" value="(Trans)glycosidases"/>
    <property type="match status" value="1"/>
</dbReference>
<dbReference type="InterPro" id="IPR006311">
    <property type="entry name" value="TAT_signal"/>
</dbReference>
<dbReference type="EMBL" id="BMPQ01000001">
    <property type="protein sequence ID" value="GGK45159.1"/>
    <property type="molecule type" value="Genomic_DNA"/>
</dbReference>
<dbReference type="InterPro" id="IPR017853">
    <property type="entry name" value="GH"/>
</dbReference>
<protein>
    <recommendedName>
        <fullName evidence="4">Abortive phage infection protein</fullName>
    </recommendedName>
</protein>
<dbReference type="AlphaFoldDB" id="A0A917QD00"/>
<name>A0A917QD00_9ACTN</name>
<feature type="region of interest" description="Disordered" evidence="1">
    <location>
        <begin position="1"/>
        <end position="20"/>
    </location>
</feature>
<accession>A0A917QD00</accession>
<reference evidence="2" key="1">
    <citation type="journal article" date="2014" name="Int. J. Syst. Evol. Microbiol.">
        <title>Complete genome sequence of Corynebacterium casei LMG S-19264T (=DSM 44701T), isolated from a smear-ripened cheese.</title>
        <authorList>
            <consortium name="US DOE Joint Genome Institute (JGI-PGF)"/>
            <person name="Walter F."/>
            <person name="Albersmeier A."/>
            <person name="Kalinowski J."/>
            <person name="Ruckert C."/>
        </authorList>
    </citation>
    <scope>NUCLEOTIDE SEQUENCE</scope>
    <source>
        <strain evidence="2">JCM 3035</strain>
    </source>
</reference>
<evidence type="ECO:0000313" key="2">
    <source>
        <dbReference type="EMBL" id="GGK45159.1"/>
    </source>
</evidence>
<dbReference type="Gene3D" id="3.20.20.80">
    <property type="entry name" value="Glycosidases"/>
    <property type="match status" value="1"/>
</dbReference>
<evidence type="ECO:0008006" key="4">
    <source>
        <dbReference type="Google" id="ProtNLM"/>
    </source>
</evidence>
<organism evidence="2 3">
    <name type="scientific">Streptomyces flaveus</name>
    <dbReference type="NCBI Taxonomy" id="66370"/>
    <lineage>
        <taxon>Bacteria</taxon>
        <taxon>Bacillati</taxon>
        <taxon>Actinomycetota</taxon>
        <taxon>Actinomycetes</taxon>
        <taxon>Kitasatosporales</taxon>
        <taxon>Streptomycetaceae</taxon>
        <taxon>Streptomyces</taxon>
        <taxon>Streptomyces aurantiacus group</taxon>
    </lineage>
</organism>